<proteinExistence type="predicted"/>
<dbReference type="Proteomes" id="UP001215280">
    <property type="component" value="Unassembled WGS sequence"/>
</dbReference>
<evidence type="ECO:0000313" key="1">
    <source>
        <dbReference type="EMBL" id="KAJ7743677.1"/>
    </source>
</evidence>
<dbReference type="Gene3D" id="2.60.40.640">
    <property type="match status" value="1"/>
</dbReference>
<evidence type="ECO:0008006" key="3">
    <source>
        <dbReference type="Google" id="ProtNLM"/>
    </source>
</evidence>
<organism evidence="1 2">
    <name type="scientific">Mycena maculata</name>
    <dbReference type="NCBI Taxonomy" id="230809"/>
    <lineage>
        <taxon>Eukaryota</taxon>
        <taxon>Fungi</taxon>
        <taxon>Dikarya</taxon>
        <taxon>Basidiomycota</taxon>
        <taxon>Agaricomycotina</taxon>
        <taxon>Agaricomycetes</taxon>
        <taxon>Agaricomycetidae</taxon>
        <taxon>Agaricales</taxon>
        <taxon>Marasmiineae</taxon>
        <taxon>Mycenaceae</taxon>
        <taxon>Mycena</taxon>
    </lineage>
</organism>
<feature type="non-terminal residue" evidence="1">
    <location>
        <position position="1"/>
    </location>
</feature>
<sequence length="381" mass="42345">HRFPLLDKRGREWGLLTFDSGARSAQSTLLFYEDDIMHGSLEMGTEKNDSLRSVTVKVAGAVVAGPLVDDRTVFWKLSSSLWTRKNSPPEIGRHVWPFAFPIPSEVTNSGSPANFKLPESFLERHTRITVLYEISVIVTRGMFRTENHFKTHVRYVPCTRPAPPSALRQRAYRLNQALPGPREDPDGWYTNGTAMAHGHVFRTRQAVVQCTAINLSPHYNIDNPFQLCYTRGSVIPCWITLESGDVEALDLFAAPDALVVHLRRFVRHQTTSLVANQTGPTQSFTTLAPAAWWPKPEHDTTYTRTLEGEIRVPADSVSSSATGQFSISYAVELFSPDSVGFTCTDSSALVSLPISIATMHATNAPRPVAYAPPSYDVFTPR</sequence>
<dbReference type="InterPro" id="IPR014752">
    <property type="entry name" value="Arrestin-like_C"/>
</dbReference>
<name>A0AAD7N379_9AGAR</name>
<comment type="caution">
    <text evidence="1">The sequence shown here is derived from an EMBL/GenBank/DDBJ whole genome shotgun (WGS) entry which is preliminary data.</text>
</comment>
<reference evidence="1" key="1">
    <citation type="submission" date="2023-03" db="EMBL/GenBank/DDBJ databases">
        <title>Massive genome expansion in bonnet fungi (Mycena s.s.) driven by repeated elements and novel gene families across ecological guilds.</title>
        <authorList>
            <consortium name="Lawrence Berkeley National Laboratory"/>
            <person name="Harder C.B."/>
            <person name="Miyauchi S."/>
            <person name="Viragh M."/>
            <person name="Kuo A."/>
            <person name="Thoen E."/>
            <person name="Andreopoulos B."/>
            <person name="Lu D."/>
            <person name="Skrede I."/>
            <person name="Drula E."/>
            <person name="Henrissat B."/>
            <person name="Morin E."/>
            <person name="Kohler A."/>
            <person name="Barry K."/>
            <person name="LaButti K."/>
            <person name="Morin E."/>
            <person name="Salamov A."/>
            <person name="Lipzen A."/>
            <person name="Mereny Z."/>
            <person name="Hegedus B."/>
            <person name="Baldrian P."/>
            <person name="Stursova M."/>
            <person name="Weitz H."/>
            <person name="Taylor A."/>
            <person name="Grigoriev I.V."/>
            <person name="Nagy L.G."/>
            <person name="Martin F."/>
            <person name="Kauserud H."/>
        </authorList>
    </citation>
    <scope>NUCLEOTIDE SEQUENCE</scope>
    <source>
        <strain evidence="1">CBHHK188m</strain>
    </source>
</reference>
<evidence type="ECO:0000313" key="2">
    <source>
        <dbReference type="Proteomes" id="UP001215280"/>
    </source>
</evidence>
<protein>
    <recommendedName>
        <fullName evidence="3">Arrestin-like N-terminal domain-containing protein</fullName>
    </recommendedName>
</protein>
<dbReference type="AlphaFoldDB" id="A0AAD7N379"/>
<gene>
    <name evidence="1" type="ORF">DFH07DRAFT_979421</name>
</gene>
<feature type="non-terminal residue" evidence="1">
    <location>
        <position position="381"/>
    </location>
</feature>
<keyword evidence="2" id="KW-1185">Reference proteome</keyword>
<accession>A0AAD7N379</accession>
<dbReference type="EMBL" id="JARJLG010000111">
    <property type="protein sequence ID" value="KAJ7743677.1"/>
    <property type="molecule type" value="Genomic_DNA"/>
</dbReference>